<protein>
    <submittedName>
        <fullName evidence="1">Uncharacterized protein</fullName>
    </submittedName>
</protein>
<evidence type="ECO:0000313" key="1">
    <source>
        <dbReference type="EMBL" id="KDR74397.1"/>
    </source>
</evidence>
<organism evidence="1 2">
    <name type="scientific">Galerina marginata (strain CBS 339.88)</name>
    <dbReference type="NCBI Taxonomy" id="685588"/>
    <lineage>
        <taxon>Eukaryota</taxon>
        <taxon>Fungi</taxon>
        <taxon>Dikarya</taxon>
        <taxon>Basidiomycota</taxon>
        <taxon>Agaricomycotina</taxon>
        <taxon>Agaricomycetes</taxon>
        <taxon>Agaricomycetidae</taxon>
        <taxon>Agaricales</taxon>
        <taxon>Agaricineae</taxon>
        <taxon>Strophariaceae</taxon>
        <taxon>Galerina</taxon>
    </lineage>
</organism>
<dbReference type="SUPFAM" id="SSF56112">
    <property type="entry name" value="Protein kinase-like (PK-like)"/>
    <property type="match status" value="1"/>
</dbReference>
<keyword evidence="2" id="KW-1185">Reference proteome</keyword>
<evidence type="ECO:0000313" key="2">
    <source>
        <dbReference type="Proteomes" id="UP000027222"/>
    </source>
</evidence>
<proteinExistence type="predicted"/>
<sequence>MQRSLGVIESISLNTDVDTITKTKPYFTMQVLTGGLTNHIARITFDKPLYEVLQTHATNPDLLEKVGEAGNATWKSVVLKHAPPYIASDPSQAMSVDRQLIEKKALEVLNSREGTDGFRELFVDEQGASREGNTIIQIPKLIWHDRDRNVLWIEDLGRMRTLSEILLDPVGLSDPNRRLGEESNMGAQIQQVAADLGSFLARLYKATTNPPSHLLDDLKSSSNSSGINEYLANMVLENLQRPEAEVSSAEVEVLAERVRVGLSESEDGDGGVDEVCLGMVDFWPESVLVELGEGSANPRCGLVDWEYFGPSNAASELGMFLAHLHVHMLNTKSSSETKERIQLFAGAMFQAYAQSQPETDWKPSNRFKRSALLSHGRELVNGVAMYHAKLDDTAKARILKAGIRSLRASGELEAGVDLGLLSVLRS</sequence>
<dbReference type="Gene3D" id="3.90.1200.10">
    <property type="match status" value="1"/>
</dbReference>
<dbReference type="InterPro" id="IPR011009">
    <property type="entry name" value="Kinase-like_dom_sf"/>
</dbReference>
<name>A0A067SWH3_GALM3</name>
<dbReference type="EMBL" id="KL142383">
    <property type="protein sequence ID" value="KDR74397.1"/>
    <property type="molecule type" value="Genomic_DNA"/>
</dbReference>
<dbReference type="HOGENOM" id="CLU_040823_1_0_1"/>
<dbReference type="AlphaFoldDB" id="A0A067SWH3"/>
<dbReference type="OrthoDB" id="25129at2759"/>
<dbReference type="Gene3D" id="3.30.200.20">
    <property type="entry name" value="Phosphorylase Kinase, domain 1"/>
    <property type="match status" value="1"/>
</dbReference>
<accession>A0A067SWH3</accession>
<gene>
    <name evidence="1" type="ORF">GALMADRAFT_141440</name>
</gene>
<reference evidence="2" key="1">
    <citation type="journal article" date="2014" name="Proc. Natl. Acad. Sci. U.S.A.">
        <title>Extensive sampling of basidiomycete genomes demonstrates inadequacy of the white-rot/brown-rot paradigm for wood decay fungi.</title>
        <authorList>
            <person name="Riley R."/>
            <person name="Salamov A.A."/>
            <person name="Brown D.W."/>
            <person name="Nagy L.G."/>
            <person name="Floudas D."/>
            <person name="Held B.W."/>
            <person name="Levasseur A."/>
            <person name="Lombard V."/>
            <person name="Morin E."/>
            <person name="Otillar R."/>
            <person name="Lindquist E.A."/>
            <person name="Sun H."/>
            <person name="LaButti K.M."/>
            <person name="Schmutz J."/>
            <person name="Jabbour D."/>
            <person name="Luo H."/>
            <person name="Baker S.E."/>
            <person name="Pisabarro A.G."/>
            <person name="Walton J.D."/>
            <person name="Blanchette R.A."/>
            <person name="Henrissat B."/>
            <person name="Martin F."/>
            <person name="Cullen D."/>
            <person name="Hibbett D.S."/>
            <person name="Grigoriev I.V."/>
        </authorList>
    </citation>
    <scope>NUCLEOTIDE SEQUENCE [LARGE SCALE GENOMIC DNA]</scope>
    <source>
        <strain evidence="2">CBS 339.88</strain>
    </source>
</reference>
<dbReference type="Proteomes" id="UP000027222">
    <property type="component" value="Unassembled WGS sequence"/>
</dbReference>